<dbReference type="InterPro" id="IPR050108">
    <property type="entry name" value="CDK"/>
</dbReference>
<dbReference type="GO" id="GO:0000307">
    <property type="term" value="C:cyclin-dependent protein kinase holoenzyme complex"/>
    <property type="evidence" value="ECO:0007669"/>
    <property type="project" value="TreeGrafter"/>
</dbReference>
<comment type="catalytic activity">
    <reaction evidence="8">
        <text>L-threonyl-[protein] + ATP = O-phospho-L-threonyl-[protein] + ADP + H(+)</text>
        <dbReference type="Rhea" id="RHEA:46608"/>
        <dbReference type="Rhea" id="RHEA-COMP:11060"/>
        <dbReference type="Rhea" id="RHEA-COMP:11605"/>
        <dbReference type="ChEBI" id="CHEBI:15378"/>
        <dbReference type="ChEBI" id="CHEBI:30013"/>
        <dbReference type="ChEBI" id="CHEBI:30616"/>
        <dbReference type="ChEBI" id="CHEBI:61977"/>
        <dbReference type="ChEBI" id="CHEBI:456216"/>
        <dbReference type="EC" id="2.7.11.22"/>
    </reaction>
</comment>
<evidence type="ECO:0000313" key="15">
    <source>
        <dbReference type="EMBL" id="CAF4473503.1"/>
    </source>
</evidence>
<evidence type="ECO:0000256" key="4">
    <source>
        <dbReference type="ARBA" id="ARBA00022679"/>
    </source>
</evidence>
<dbReference type="EMBL" id="CAJNYT010000042">
    <property type="protein sequence ID" value="CAF3312787.1"/>
    <property type="molecule type" value="Genomic_DNA"/>
</dbReference>
<dbReference type="PROSITE" id="PS50011">
    <property type="entry name" value="PROTEIN_KINASE_DOM"/>
    <property type="match status" value="1"/>
</dbReference>
<keyword evidence="6" id="KW-0418">Kinase</keyword>
<dbReference type="SMART" id="SM00220">
    <property type="entry name" value="S_TKc"/>
    <property type="match status" value="1"/>
</dbReference>
<evidence type="ECO:0000256" key="6">
    <source>
        <dbReference type="ARBA" id="ARBA00022777"/>
    </source>
</evidence>
<gene>
    <name evidence="13" type="ORF">GRG538_LOCUS1654</name>
    <name evidence="14" type="ORF">KIK155_LOCUS19305</name>
    <name evidence="15" type="ORF">TOA249_LOCUS1133</name>
</gene>
<dbReference type="PROSITE" id="PS00107">
    <property type="entry name" value="PROTEIN_KINASE_ATP"/>
    <property type="match status" value="1"/>
</dbReference>
<dbReference type="PANTHER" id="PTHR24056">
    <property type="entry name" value="CELL DIVISION PROTEIN KINASE"/>
    <property type="match status" value="1"/>
</dbReference>
<evidence type="ECO:0000256" key="9">
    <source>
        <dbReference type="ARBA" id="ARBA00048367"/>
    </source>
</evidence>
<evidence type="ECO:0000313" key="13">
    <source>
        <dbReference type="EMBL" id="CAF3312787.1"/>
    </source>
</evidence>
<dbReference type="SUPFAM" id="SSF56112">
    <property type="entry name" value="Protein kinase-like (PK-like)"/>
    <property type="match status" value="1"/>
</dbReference>
<dbReference type="Proteomes" id="UP000663872">
    <property type="component" value="Unassembled WGS sequence"/>
</dbReference>
<comment type="similarity">
    <text evidence="1">Belongs to the protein kinase superfamily. CMGC Ser/Thr protein kinase family. CDC2/CDKX subfamily.</text>
</comment>
<dbReference type="EC" id="2.7.11.22" evidence="2"/>
<dbReference type="Gene3D" id="3.30.200.20">
    <property type="entry name" value="Phosphorylase Kinase, domain 1"/>
    <property type="match status" value="1"/>
</dbReference>
<dbReference type="Proteomes" id="UP000663838">
    <property type="component" value="Unassembled WGS sequence"/>
</dbReference>
<dbReference type="EMBL" id="CAJNYV010003436">
    <property type="protein sequence ID" value="CAF3568368.1"/>
    <property type="molecule type" value="Genomic_DNA"/>
</dbReference>
<evidence type="ECO:0000256" key="10">
    <source>
        <dbReference type="PROSITE-ProRule" id="PRU10141"/>
    </source>
</evidence>
<dbReference type="PROSITE" id="PS00108">
    <property type="entry name" value="PROTEIN_KINASE_ST"/>
    <property type="match status" value="1"/>
</dbReference>
<dbReference type="EMBL" id="CAJOBS010000030">
    <property type="protein sequence ID" value="CAF4473503.1"/>
    <property type="molecule type" value="Genomic_DNA"/>
</dbReference>
<dbReference type="InterPro" id="IPR008271">
    <property type="entry name" value="Ser/Thr_kinase_AS"/>
</dbReference>
<dbReference type="PANTHER" id="PTHR24056:SF254">
    <property type="entry name" value="CYCLIN-DEPENDENT KINASE 2"/>
    <property type="match status" value="1"/>
</dbReference>
<dbReference type="AlphaFoldDB" id="A0A817T959"/>
<dbReference type="Pfam" id="PF00069">
    <property type="entry name" value="Pkinase"/>
    <property type="match status" value="1"/>
</dbReference>
<keyword evidence="5 10" id="KW-0547">Nucleotide-binding</keyword>
<evidence type="ECO:0000256" key="1">
    <source>
        <dbReference type="ARBA" id="ARBA00006485"/>
    </source>
</evidence>
<keyword evidence="4" id="KW-0808">Transferase</keyword>
<dbReference type="GO" id="GO:0010389">
    <property type="term" value="P:regulation of G2/M transition of mitotic cell cycle"/>
    <property type="evidence" value="ECO:0007669"/>
    <property type="project" value="TreeGrafter"/>
</dbReference>
<keyword evidence="7 10" id="KW-0067">ATP-binding</keyword>
<dbReference type="GO" id="GO:0005524">
    <property type="term" value="F:ATP binding"/>
    <property type="evidence" value="ECO:0007669"/>
    <property type="project" value="UniProtKB-UniRule"/>
</dbReference>
<keyword evidence="3 11" id="KW-0723">Serine/threonine-protein kinase</keyword>
<dbReference type="InterPro" id="IPR011009">
    <property type="entry name" value="Kinase-like_dom_sf"/>
</dbReference>
<dbReference type="Gene3D" id="1.10.510.10">
    <property type="entry name" value="Transferase(Phosphotransferase) domain 1"/>
    <property type="match status" value="1"/>
</dbReference>
<evidence type="ECO:0000313" key="16">
    <source>
        <dbReference type="Proteomes" id="UP000663872"/>
    </source>
</evidence>
<comment type="caution">
    <text evidence="13">The sequence shown here is derived from an EMBL/GenBank/DDBJ whole genome shotgun (WGS) entry which is preliminary data.</text>
</comment>
<evidence type="ECO:0000256" key="5">
    <source>
        <dbReference type="ARBA" id="ARBA00022741"/>
    </source>
</evidence>
<dbReference type="FunFam" id="3.30.200.20:FF:000042">
    <property type="entry name" value="Aurora kinase A"/>
    <property type="match status" value="1"/>
</dbReference>
<evidence type="ECO:0000256" key="11">
    <source>
        <dbReference type="RuleBase" id="RU000304"/>
    </source>
</evidence>
<accession>A0A817T959</accession>
<reference evidence="13" key="1">
    <citation type="submission" date="2021-02" db="EMBL/GenBank/DDBJ databases">
        <authorList>
            <person name="Nowell W R."/>
        </authorList>
    </citation>
    <scope>NUCLEOTIDE SEQUENCE</scope>
</reference>
<protein>
    <recommendedName>
        <fullName evidence="2">cyclin-dependent kinase</fullName>
        <ecNumber evidence="2">2.7.11.22</ecNumber>
    </recommendedName>
</protein>
<evidence type="ECO:0000256" key="3">
    <source>
        <dbReference type="ARBA" id="ARBA00022527"/>
    </source>
</evidence>
<proteinExistence type="inferred from homology"/>
<dbReference type="Proteomes" id="UP000663865">
    <property type="component" value="Unassembled WGS sequence"/>
</dbReference>
<dbReference type="GO" id="GO:0000082">
    <property type="term" value="P:G1/S transition of mitotic cell cycle"/>
    <property type="evidence" value="ECO:0007669"/>
    <property type="project" value="TreeGrafter"/>
</dbReference>
<comment type="catalytic activity">
    <reaction evidence="9">
        <text>L-seryl-[protein] + ATP = O-phospho-L-seryl-[protein] + ADP + H(+)</text>
        <dbReference type="Rhea" id="RHEA:17989"/>
        <dbReference type="Rhea" id="RHEA-COMP:9863"/>
        <dbReference type="Rhea" id="RHEA-COMP:11604"/>
        <dbReference type="ChEBI" id="CHEBI:15378"/>
        <dbReference type="ChEBI" id="CHEBI:29999"/>
        <dbReference type="ChEBI" id="CHEBI:30616"/>
        <dbReference type="ChEBI" id="CHEBI:83421"/>
        <dbReference type="ChEBI" id="CHEBI:456216"/>
        <dbReference type="EC" id="2.7.11.22"/>
    </reaction>
</comment>
<evidence type="ECO:0000256" key="8">
    <source>
        <dbReference type="ARBA" id="ARBA00047811"/>
    </source>
</evidence>
<dbReference type="GO" id="GO:0007165">
    <property type="term" value="P:signal transduction"/>
    <property type="evidence" value="ECO:0007669"/>
    <property type="project" value="TreeGrafter"/>
</dbReference>
<evidence type="ECO:0000256" key="2">
    <source>
        <dbReference type="ARBA" id="ARBA00012425"/>
    </source>
</evidence>
<evidence type="ECO:0000256" key="7">
    <source>
        <dbReference type="ARBA" id="ARBA00022840"/>
    </source>
</evidence>
<feature type="domain" description="Protein kinase" evidence="12">
    <location>
        <begin position="28"/>
        <end position="309"/>
    </location>
</feature>
<sequence length="338" mass="39492">MLSTESNSSIDGSWSEIEEYSEPLESDFERIGKLGGGTYGDVFCVRHRLTGEMFALKQIRDENEVNGIPATAMREAAILKQLNHQNIIKLYDVFLTDERCYFLLEYMDEDLKRYLDRNRPLDRQMIKNFMYQLFDAIFYCHKHRIIHRDIKPHNILVNHEHQLKLCDFGLGRAFSVPLKSYTHEIVTLWYRAPEVLLGSPSYGTPVDMWSLGCIFGEMYQGWPLFHGDSEIDQIFQIFKLLGTPSGNDWPNVFLLPQFKSSFPKFKMQKTQLRQIVDNDEVAYDLLKRLLICDPTIRMAARYAIEHSYFAGYDHKKTVSSITNAKTNHMQYDENNNVI</sequence>
<dbReference type="InterPro" id="IPR017441">
    <property type="entry name" value="Protein_kinase_ATP_BS"/>
</dbReference>
<evidence type="ECO:0000313" key="14">
    <source>
        <dbReference type="EMBL" id="CAF3568368.1"/>
    </source>
</evidence>
<dbReference type="CDD" id="cd07829">
    <property type="entry name" value="STKc_CDK_like"/>
    <property type="match status" value="1"/>
</dbReference>
<dbReference type="GO" id="GO:0030332">
    <property type="term" value="F:cyclin binding"/>
    <property type="evidence" value="ECO:0007669"/>
    <property type="project" value="TreeGrafter"/>
</dbReference>
<dbReference type="GO" id="GO:0010468">
    <property type="term" value="P:regulation of gene expression"/>
    <property type="evidence" value="ECO:0007669"/>
    <property type="project" value="TreeGrafter"/>
</dbReference>
<feature type="binding site" evidence="10">
    <location>
        <position position="57"/>
    </location>
    <ligand>
        <name>ATP</name>
        <dbReference type="ChEBI" id="CHEBI:30616"/>
    </ligand>
</feature>
<dbReference type="GO" id="GO:0005634">
    <property type="term" value="C:nucleus"/>
    <property type="evidence" value="ECO:0007669"/>
    <property type="project" value="TreeGrafter"/>
</dbReference>
<dbReference type="GO" id="GO:0004693">
    <property type="term" value="F:cyclin-dependent protein serine/threonine kinase activity"/>
    <property type="evidence" value="ECO:0007669"/>
    <property type="project" value="UniProtKB-EC"/>
</dbReference>
<dbReference type="FunFam" id="1.10.510.10:FF:000574">
    <property type="entry name" value="Cell division related protein kinase 2"/>
    <property type="match status" value="1"/>
</dbReference>
<name>A0A817T959_9BILA</name>
<dbReference type="InterPro" id="IPR000719">
    <property type="entry name" value="Prot_kinase_dom"/>
</dbReference>
<organism evidence="13 16">
    <name type="scientific">Rotaria socialis</name>
    <dbReference type="NCBI Taxonomy" id="392032"/>
    <lineage>
        <taxon>Eukaryota</taxon>
        <taxon>Metazoa</taxon>
        <taxon>Spiralia</taxon>
        <taxon>Gnathifera</taxon>
        <taxon>Rotifera</taxon>
        <taxon>Eurotatoria</taxon>
        <taxon>Bdelloidea</taxon>
        <taxon>Philodinida</taxon>
        <taxon>Philodinidae</taxon>
        <taxon>Rotaria</taxon>
    </lineage>
</organism>
<evidence type="ECO:0000259" key="12">
    <source>
        <dbReference type="PROSITE" id="PS50011"/>
    </source>
</evidence>
<dbReference type="GO" id="GO:0005737">
    <property type="term" value="C:cytoplasm"/>
    <property type="evidence" value="ECO:0007669"/>
    <property type="project" value="TreeGrafter"/>
</dbReference>